<dbReference type="Pfam" id="PF13442">
    <property type="entry name" value="Cytochrome_CBB3"/>
    <property type="match status" value="1"/>
</dbReference>
<protein>
    <submittedName>
        <fullName evidence="9">Cytochrome c5 family protein</fullName>
    </submittedName>
</protein>
<dbReference type="EMBL" id="JACYFC010000002">
    <property type="protein sequence ID" value="MBD5771175.1"/>
    <property type="molecule type" value="Genomic_DNA"/>
</dbReference>
<feature type="chain" id="PRO_5047327552" evidence="7">
    <location>
        <begin position="30"/>
        <end position="110"/>
    </location>
</feature>
<dbReference type="InterPro" id="IPR002323">
    <property type="entry name" value="Cyt_CIE"/>
</dbReference>
<comment type="caution">
    <text evidence="9">The sequence shown here is derived from an EMBL/GenBank/DDBJ whole genome shotgun (WGS) entry which is preliminary data.</text>
</comment>
<dbReference type="InterPro" id="IPR009056">
    <property type="entry name" value="Cyt_c-like_dom"/>
</dbReference>
<evidence type="ECO:0000256" key="5">
    <source>
        <dbReference type="ARBA" id="ARBA00023004"/>
    </source>
</evidence>
<dbReference type="SUPFAM" id="SSF46626">
    <property type="entry name" value="Cytochrome c"/>
    <property type="match status" value="1"/>
</dbReference>
<reference evidence="9 10" key="1">
    <citation type="submission" date="2020-09" db="EMBL/GenBank/DDBJ databases">
        <title>Marinomonas sp. nov., isolated from the cysticercosis algae of Qingdao, China.</title>
        <authorList>
            <person name="Sun X."/>
        </authorList>
    </citation>
    <scope>NUCLEOTIDE SEQUENCE [LARGE SCALE GENOMIC DNA]</scope>
    <source>
        <strain evidence="9 10">SM2066</strain>
    </source>
</reference>
<dbReference type="PROSITE" id="PS51007">
    <property type="entry name" value="CYTC"/>
    <property type="match status" value="1"/>
</dbReference>
<dbReference type="Proteomes" id="UP000604161">
    <property type="component" value="Unassembled WGS sequence"/>
</dbReference>
<feature type="domain" description="Cytochrome c" evidence="8">
    <location>
        <begin position="28"/>
        <end position="108"/>
    </location>
</feature>
<evidence type="ECO:0000313" key="10">
    <source>
        <dbReference type="Proteomes" id="UP000604161"/>
    </source>
</evidence>
<dbReference type="InterPro" id="IPR036909">
    <property type="entry name" value="Cyt_c-like_dom_sf"/>
</dbReference>
<dbReference type="RefSeq" id="WP_191594517.1">
    <property type="nucleotide sequence ID" value="NZ_JACYFC010000002.1"/>
</dbReference>
<gene>
    <name evidence="9" type="ORF">IF202_08915</name>
</gene>
<evidence type="ECO:0000256" key="2">
    <source>
        <dbReference type="ARBA" id="ARBA00022617"/>
    </source>
</evidence>
<accession>A0ABR8NZY2</accession>
<keyword evidence="2 6" id="KW-0349">Heme</keyword>
<organism evidence="9 10">
    <name type="scientific">Marinomonas colpomeniae</name>
    <dbReference type="NCBI Taxonomy" id="2774408"/>
    <lineage>
        <taxon>Bacteria</taxon>
        <taxon>Pseudomonadati</taxon>
        <taxon>Pseudomonadota</taxon>
        <taxon>Gammaproteobacteria</taxon>
        <taxon>Oceanospirillales</taxon>
        <taxon>Oceanospirillaceae</taxon>
        <taxon>Marinomonas</taxon>
    </lineage>
</organism>
<evidence type="ECO:0000256" key="4">
    <source>
        <dbReference type="ARBA" id="ARBA00022982"/>
    </source>
</evidence>
<dbReference type="PANTHER" id="PTHR40942:SF4">
    <property type="entry name" value="CYTOCHROME C5"/>
    <property type="match status" value="1"/>
</dbReference>
<proteinExistence type="predicted"/>
<dbReference type="PRINTS" id="PR00607">
    <property type="entry name" value="CYTCHROMECIE"/>
</dbReference>
<evidence type="ECO:0000256" key="3">
    <source>
        <dbReference type="ARBA" id="ARBA00022723"/>
    </source>
</evidence>
<keyword evidence="10" id="KW-1185">Reference proteome</keyword>
<evidence type="ECO:0000256" key="6">
    <source>
        <dbReference type="PROSITE-ProRule" id="PRU00433"/>
    </source>
</evidence>
<dbReference type="PANTHER" id="PTHR40942">
    <property type="match status" value="1"/>
</dbReference>
<feature type="signal peptide" evidence="7">
    <location>
        <begin position="1"/>
        <end position="29"/>
    </location>
</feature>
<evidence type="ECO:0000259" key="8">
    <source>
        <dbReference type="PROSITE" id="PS51007"/>
    </source>
</evidence>
<name>A0ABR8NZY2_9GAMM</name>
<sequence length="110" mass="11935">MQFQQVIFSQIAVCVLAFFAMGSSSFVLAERSGDKVFNTYCIACHMSGVAGAPKFGDKADWQSHIEKGMETLLANVTSGINAMPPKGLCFDCNDDEIQGAIQYIIDNSQN</sequence>
<keyword evidence="5 6" id="KW-0408">Iron</keyword>
<keyword evidence="3 6" id="KW-0479">Metal-binding</keyword>
<keyword evidence="1" id="KW-0813">Transport</keyword>
<keyword evidence="4" id="KW-0249">Electron transport</keyword>
<evidence type="ECO:0000256" key="1">
    <source>
        <dbReference type="ARBA" id="ARBA00022448"/>
    </source>
</evidence>
<evidence type="ECO:0000256" key="7">
    <source>
        <dbReference type="SAM" id="SignalP"/>
    </source>
</evidence>
<dbReference type="Gene3D" id="1.10.760.10">
    <property type="entry name" value="Cytochrome c-like domain"/>
    <property type="match status" value="1"/>
</dbReference>
<keyword evidence="7" id="KW-0732">Signal</keyword>
<evidence type="ECO:0000313" key="9">
    <source>
        <dbReference type="EMBL" id="MBD5771175.1"/>
    </source>
</evidence>